<protein>
    <submittedName>
        <fullName evidence="3">Uncharacterized protein</fullName>
    </submittedName>
</protein>
<evidence type="ECO:0000313" key="3">
    <source>
        <dbReference type="EMBL" id="SQA18801.1"/>
    </source>
</evidence>
<evidence type="ECO:0000313" key="9">
    <source>
        <dbReference type="Proteomes" id="UP000255140"/>
    </source>
</evidence>
<evidence type="ECO:0000313" key="4">
    <source>
        <dbReference type="EMBL" id="SUN14412.1"/>
    </source>
</evidence>
<reference evidence="7 8" key="2">
    <citation type="submission" date="2018-06" db="EMBL/GenBank/DDBJ databases">
        <authorList>
            <consortium name="Pathogen Informatics"/>
            <person name="Doyle S."/>
        </authorList>
    </citation>
    <scope>NUCLEOTIDE SEQUENCE [LARGE SCALE GENOMIC DNA]</scope>
    <source>
        <strain evidence="3 7">NCTC8181</strain>
        <strain evidence="4 8">NCTC8185</strain>
        <strain evidence="5 9">NCTC9828</strain>
    </source>
</reference>
<sequence length="116" mass="13990">MKDYINRILHFIKEHMIYHVNFIDDFLDIKWEKVSNIHLRFWTTIIAYLVIFILSISTVILNLVLLFQGFLTQNPIIYLLFFITLVCAFYFAYKFITYTPTIVKNALQYIKKLKNV</sequence>
<evidence type="ECO:0000313" key="8">
    <source>
        <dbReference type="Proteomes" id="UP000254076"/>
    </source>
</evidence>
<dbReference type="Proteomes" id="UP000250200">
    <property type="component" value="Unassembled WGS sequence"/>
</dbReference>
<accession>A0A0H1UEG4</accession>
<reference evidence="2 6" key="1">
    <citation type="journal article" date="2015" name="PLoS ONE">
        <title>Genomic analysis reveals the molecular basis for capsule loss in the group B streptococcus population.</title>
        <authorList>
            <consortium name="DEVANI Consortium"/>
            <person name="Rosini R."/>
            <person name="Campisi E."/>
            <person name="De Chiara M."/>
            <person name="Tettelin H."/>
            <person name="Rinaudo D."/>
            <person name="Toniolo C."/>
            <person name="Metruccio M."/>
            <person name="Guidotti S."/>
            <person name="Sorensen U.B."/>
            <person name="Kilian M."/>
            <person name="Ramirez M."/>
            <person name="Janulczyk R."/>
            <person name="Donati C."/>
            <person name="Grandi G."/>
            <person name="Margarit I."/>
        </authorList>
    </citation>
    <scope>NUCLEOTIDE SEQUENCE [LARGE SCALE GENOMIC DNA]</scope>
    <source>
        <strain evidence="2 6">DK-B-USS-215</strain>
    </source>
</reference>
<keyword evidence="1" id="KW-0472">Membrane</keyword>
<name>A0A0H1UEG4_STRAG</name>
<comment type="caution">
    <text evidence="3">The sequence shown here is derived from an EMBL/GenBank/DDBJ whole genome shotgun (WGS) entry which is preliminary data.</text>
</comment>
<feature type="transmembrane region" description="Helical" evidence="1">
    <location>
        <begin position="45"/>
        <end position="70"/>
    </location>
</feature>
<evidence type="ECO:0000256" key="1">
    <source>
        <dbReference type="SAM" id="Phobius"/>
    </source>
</evidence>
<evidence type="ECO:0000313" key="7">
    <source>
        <dbReference type="Proteomes" id="UP000250200"/>
    </source>
</evidence>
<keyword evidence="1" id="KW-1133">Transmembrane helix</keyword>
<gene>
    <name evidence="3" type="ORF">NCTC8181_01852</name>
    <name evidence="4" type="ORF">NCTC8185_01695</name>
    <name evidence="5" type="ORF">NCTC9828_01049</name>
    <name evidence="2" type="ORF">WA04_02190</name>
</gene>
<dbReference type="Proteomes" id="UP000254076">
    <property type="component" value="Unassembled WGS sequence"/>
</dbReference>
<dbReference type="EMBL" id="UHEW01000005">
    <property type="protein sequence ID" value="SUN28789.1"/>
    <property type="molecule type" value="Genomic_DNA"/>
</dbReference>
<feature type="transmembrane region" description="Helical" evidence="1">
    <location>
        <begin position="76"/>
        <end position="96"/>
    </location>
</feature>
<organism evidence="3 7">
    <name type="scientific">Streptococcus agalactiae</name>
    <dbReference type="NCBI Taxonomy" id="1311"/>
    <lineage>
        <taxon>Bacteria</taxon>
        <taxon>Bacillati</taxon>
        <taxon>Bacillota</taxon>
        <taxon>Bacilli</taxon>
        <taxon>Lactobacillales</taxon>
        <taxon>Streptococcaceae</taxon>
        <taxon>Streptococcus</taxon>
    </lineage>
</organism>
<dbReference type="EMBL" id="UAVB01000001">
    <property type="protein sequence ID" value="SQA18801.1"/>
    <property type="molecule type" value="Genomic_DNA"/>
</dbReference>
<dbReference type="EMBL" id="LBKL01000030">
    <property type="protein sequence ID" value="KLL43033.1"/>
    <property type="molecule type" value="Genomic_DNA"/>
</dbReference>
<dbReference type="RefSeq" id="WP_001872136.1">
    <property type="nucleotide sequence ID" value="NZ_CAACXY010000016.1"/>
</dbReference>
<dbReference type="EMBL" id="UHEQ01000004">
    <property type="protein sequence ID" value="SUN14412.1"/>
    <property type="molecule type" value="Genomic_DNA"/>
</dbReference>
<keyword evidence="1" id="KW-0812">Transmembrane</keyword>
<evidence type="ECO:0000313" key="6">
    <source>
        <dbReference type="Proteomes" id="UP000035346"/>
    </source>
</evidence>
<proteinExistence type="predicted"/>
<evidence type="ECO:0000313" key="2">
    <source>
        <dbReference type="EMBL" id="KLL43033.1"/>
    </source>
</evidence>
<dbReference type="AlphaFoldDB" id="A0A0H1UEG4"/>
<evidence type="ECO:0000313" key="5">
    <source>
        <dbReference type="EMBL" id="SUN28789.1"/>
    </source>
</evidence>
<dbReference type="Proteomes" id="UP000255140">
    <property type="component" value="Unassembled WGS sequence"/>
</dbReference>
<dbReference type="Proteomes" id="UP000035346">
    <property type="component" value="Unassembled WGS sequence"/>
</dbReference>